<sequence>MKRAAFALPLISAIALSQAHSVVAQEHTSGHLNIVFSEAEFTLSLALPVVEILGTNKLVENDESRASVAVAISDLSKPLELFIVTEEAECFTAMANVTLSAIGLGQNTDTTGSGGDDSNEFQAEYLIQCENIEVIETIRFAYFDRFPSVETLAVQVDRAGQSSTHDVTRAAPDLTF</sequence>
<protein>
    <recommendedName>
        <fullName evidence="4">DUF2796 domain-containing protein</fullName>
    </recommendedName>
</protein>
<gene>
    <name evidence="2" type="ORF">RUE5091_03208</name>
</gene>
<keyword evidence="3" id="KW-1185">Reference proteome</keyword>
<dbReference type="Proteomes" id="UP000051260">
    <property type="component" value="Unassembled WGS sequence"/>
</dbReference>
<evidence type="ECO:0000313" key="3">
    <source>
        <dbReference type="Proteomes" id="UP000051260"/>
    </source>
</evidence>
<dbReference type="OrthoDB" id="7346546at2"/>
<evidence type="ECO:0000313" key="2">
    <source>
        <dbReference type="EMBL" id="CUK09672.1"/>
    </source>
</evidence>
<dbReference type="InterPro" id="IPR021253">
    <property type="entry name" value="ZrgA-like"/>
</dbReference>
<dbReference type="AlphaFoldDB" id="A0A0P1IFH9"/>
<name>A0A0P1IFH9_9RHOB</name>
<dbReference type="EMBL" id="CYUD01000010">
    <property type="protein sequence ID" value="CUK09672.1"/>
    <property type="molecule type" value="Genomic_DNA"/>
</dbReference>
<evidence type="ECO:0000256" key="1">
    <source>
        <dbReference type="SAM" id="SignalP"/>
    </source>
</evidence>
<dbReference type="RefSeq" id="WP_058282884.1">
    <property type="nucleotide sequence ID" value="NZ_CYUD01000010.1"/>
</dbReference>
<proteinExistence type="predicted"/>
<feature type="chain" id="PRO_5006065212" description="DUF2796 domain-containing protein" evidence="1">
    <location>
        <begin position="25"/>
        <end position="176"/>
    </location>
</feature>
<reference evidence="3" key="1">
    <citation type="submission" date="2015-09" db="EMBL/GenBank/DDBJ databases">
        <authorList>
            <person name="Rodrigo-Torres L."/>
            <person name="Arahal D.R."/>
        </authorList>
    </citation>
    <scope>NUCLEOTIDE SEQUENCE [LARGE SCALE GENOMIC DNA]</scope>
    <source>
        <strain evidence="3">CECT 5091</strain>
    </source>
</reference>
<evidence type="ECO:0008006" key="4">
    <source>
        <dbReference type="Google" id="ProtNLM"/>
    </source>
</evidence>
<dbReference type="STRING" id="1715692.RUE5091_03208"/>
<organism evidence="2 3">
    <name type="scientific">Ruegeria denitrificans</name>
    <dbReference type="NCBI Taxonomy" id="1715692"/>
    <lineage>
        <taxon>Bacteria</taxon>
        <taxon>Pseudomonadati</taxon>
        <taxon>Pseudomonadota</taxon>
        <taxon>Alphaproteobacteria</taxon>
        <taxon>Rhodobacterales</taxon>
        <taxon>Roseobacteraceae</taxon>
        <taxon>Ruegeria</taxon>
    </lineage>
</organism>
<feature type="signal peptide" evidence="1">
    <location>
        <begin position="1"/>
        <end position="24"/>
    </location>
</feature>
<keyword evidence="1" id="KW-0732">Signal</keyword>
<dbReference type="Pfam" id="PF10986">
    <property type="entry name" value="ZrgA"/>
    <property type="match status" value="1"/>
</dbReference>
<accession>A0A0P1IFH9</accession>